<evidence type="ECO:0000256" key="9">
    <source>
        <dbReference type="ARBA" id="ARBA00023136"/>
    </source>
</evidence>
<keyword evidence="16" id="KW-1185">Reference proteome</keyword>
<comment type="miscellaneous">
    <text evidence="14">Carbon 2 of the heme B porphyrin ring is defined according to the Fischer nomenclature.</text>
</comment>
<dbReference type="AlphaFoldDB" id="A0AA51RRL6"/>
<protein>
    <recommendedName>
        <fullName evidence="11 14">Protoheme IX farnesyltransferase</fullName>
        <ecNumber evidence="3 14">2.5.1.141</ecNumber>
    </recommendedName>
    <alternativeName>
        <fullName evidence="12 14">Heme B farnesyltransferase</fullName>
    </alternativeName>
    <alternativeName>
        <fullName evidence="10 14">Heme O synthase</fullName>
    </alternativeName>
</protein>
<evidence type="ECO:0000256" key="10">
    <source>
        <dbReference type="ARBA" id="ARBA00030253"/>
    </source>
</evidence>
<evidence type="ECO:0000256" key="7">
    <source>
        <dbReference type="ARBA" id="ARBA00022989"/>
    </source>
</evidence>
<feature type="transmembrane region" description="Helical" evidence="14">
    <location>
        <begin position="21"/>
        <end position="39"/>
    </location>
</feature>
<gene>
    <name evidence="14 15" type="primary">cyoE</name>
    <name evidence="15" type="ORF">Q9312_13965</name>
</gene>
<dbReference type="PANTHER" id="PTHR43448:SF7">
    <property type="entry name" value="4-HYDROXYBENZOATE SOLANESYLTRANSFERASE"/>
    <property type="match status" value="1"/>
</dbReference>
<dbReference type="CDD" id="cd13957">
    <property type="entry name" value="PT_UbiA_Cox10"/>
    <property type="match status" value="1"/>
</dbReference>
<dbReference type="Proteomes" id="UP001239782">
    <property type="component" value="Chromosome"/>
</dbReference>
<dbReference type="PANTHER" id="PTHR43448">
    <property type="entry name" value="PROTOHEME IX FARNESYLTRANSFERASE, MITOCHONDRIAL"/>
    <property type="match status" value="1"/>
</dbReference>
<comment type="function">
    <text evidence="14">Converts heme B (protoheme IX) to heme O by substitution of the vinyl group on carbon 2 of heme B porphyrin ring with a hydroxyethyl farnesyl side group.</text>
</comment>
<organism evidence="15 16">
    <name type="scientific">Pleionea litopenaei</name>
    <dbReference type="NCBI Taxonomy" id="3070815"/>
    <lineage>
        <taxon>Bacteria</taxon>
        <taxon>Pseudomonadati</taxon>
        <taxon>Pseudomonadota</taxon>
        <taxon>Gammaproteobacteria</taxon>
        <taxon>Oceanospirillales</taxon>
        <taxon>Pleioneaceae</taxon>
        <taxon>Pleionea</taxon>
    </lineage>
</organism>
<evidence type="ECO:0000256" key="6">
    <source>
        <dbReference type="ARBA" id="ARBA00022692"/>
    </source>
</evidence>
<accession>A0AA51RRL6</accession>
<evidence type="ECO:0000256" key="3">
    <source>
        <dbReference type="ARBA" id="ARBA00012292"/>
    </source>
</evidence>
<evidence type="ECO:0000313" key="15">
    <source>
        <dbReference type="EMBL" id="WMS86325.1"/>
    </source>
</evidence>
<evidence type="ECO:0000256" key="12">
    <source>
        <dbReference type="ARBA" id="ARBA00042475"/>
    </source>
</evidence>
<feature type="transmembrane region" description="Helical" evidence="14">
    <location>
        <begin position="45"/>
        <end position="67"/>
    </location>
</feature>
<feature type="transmembrane region" description="Helical" evidence="14">
    <location>
        <begin position="242"/>
        <end position="261"/>
    </location>
</feature>
<dbReference type="FunFam" id="1.10.357.140:FF:000001">
    <property type="entry name" value="Protoheme IX farnesyltransferase"/>
    <property type="match status" value="1"/>
</dbReference>
<keyword evidence="5 14" id="KW-0808">Transferase</keyword>
<name>A0AA51RRL6_9GAMM</name>
<keyword evidence="4 14" id="KW-1003">Cell membrane</keyword>
<proteinExistence type="inferred from homology"/>
<dbReference type="PROSITE" id="PS00943">
    <property type="entry name" value="UBIA"/>
    <property type="match status" value="1"/>
</dbReference>
<evidence type="ECO:0000256" key="14">
    <source>
        <dbReference type="HAMAP-Rule" id="MF_00154"/>
    </source>
</evidence>
<dbReference type="RefSeq" id="WP_309201477.1">
    <property type="nucleotide sequence ID" value="NZ_CP133548.1"/>
</dbReference>
<dbReference type="GO" id="GO:0048034">
    <property type="term" value="P:heme O biosynthetic process"/>
    <property type="evidence" value="ECO:0007669"/>
    <property type="project" value="UniProtKB-UniRule"/>
</dbReference>
<comment type="subcellular location">
    <subcellularLocation>
        <location evidence="1 14">Cell membrane</location>
        <topology evidence="1 14">Multi-pass membrane protein</topology>
    </subcellularLocation>
</comment>
<evidence type="ECO:0000256" key="1">
    <source>
        <dbReference type="ARBA" id="ARBA00004651"/>
    </source>
</evidence>
<evidence type="ECO:0000256" key="5">
    <source>
        <dbReference type="ARBA" id="ARBA00022679"/>
    </source>
</evidence>
<dbReference type="InterPro" id="IPR000537">
    <property type="entry name" value="UbiA_prenyltransferase"/>
</dbReference>
<evidence type="ECO:0000256" key="11">
    <source>
        <dbReference type="ARBA" id="ARBA00040810"/>
    </source>
</evidence>
<sequence>MTSSVIKPSWKDYLELCKPKVVALILLTAVVGMFLAVPGMVPVDILILGTLGIGMASGAAAVVNHVVDAQIDAKMARTLKRPVATGVIDPKKALLFGAIMACLSMAILALWVNALTAVLTFFGLVGYAFVYTMYLKRATPQNIVVGGLSGAIPPLLGWVAVTGSNGKIPAEALLLVLIIFVWTPPHFWALAIHRKDDYAKADIPMLPVTHGIEFTKTNIIFYTILLLLATILPFLIGMFDLIYLLGSTVLGLIFLVYALRMKYADKPGLAMETFGFSVVYLMLLFIVMLVDHYIPISLMSF</sequence>
<feature type="transmembrane region" description="Helical" evidence="14">
    <location>
        <begin position="118"/>
        <end position="135"/>
    </location>
</feature>
<reference evidence="15 16" key="1">
    <citation type="submission" date="2023-08" db="EMBL/GenBank/DDBJ databases">
        <title>Pleionea litopenaei sp. nov., isolated from stomach of juvenile Litopenaeus vannamei.</title>
        <authorList>
            <person name="Rho A.M."/>
            <person name="Hwang C.Y."/>
        </authorList>
    </citation>
    <scope>NUCLEOTIDE SEQUENCE [LARGE SCALE GENOMIC DNA]</scope>
    <source>
        <strain evidence="15 16">HL-JVS1</strain>
    </source>
</reference>
<keyword evidence="9 14" id="KW-0472">Membrane</keyword>
<dbReference type="NCBIfam" id="NF003349">
    <property type="entry name" value="PRK04375.1-2"/>
    <property type="match status" value="1"/>
</dbReference>
<dbReference type="NCBIfam" id="TIGR01473">
    <property type="entry name" value="cyoE_ctaB"/>
    <property type="match status" value="1"/>
</dbReference>
<comment type="pathway">
    <text evidence="2 14">Porphyrin-containing compound metabolism; heme O biosynthesis; heme O from protoheme: step 1/1.</text>
</comment>
<feature type="transmembrane region" description="Helical" evidence="14">
    <location>
        <begin position="173"/>
        <end position="192"/>
    </location>
</feature>
<dbReference type="Pfam" id="PF01040">
    <property type="entry name" value="UbiA"/>
    <property type="match status" value="1"/>
</dbReference>
<comment type="catalytic activity">
    <reaction evidence="13 14">
        <text>heme b + (2E,6E)-farnesyl diphosphate + H2O = Fe(II)-heme o + diphosphate</text>
        <dbReference type="Rhea" id="RHEA:28070"/>
        <dbReference type="ChEBI" id="CHEBI:15377"/>
        <dbReference type="ChEBI" id="CHEBI:33019"/>
        <dbReference type="ChEBI" id="CHEBI:60344"/>
        <dbReference type="ChEBI" id="CHEBI:60530"/>
        <dbReference type="ChEBI" id="CHEBI:175763"/>
        <dbReference type="EC" id="2.5.1.141"/>
    </reaction>
</comment>
<dbReference type="InterPro" id="IPR006369">
    <property type="entry name" value="Protohaem_IX_farnesylTrfase"/>
</dbReference>
<keyword evidence="8 14" id="KW-0350">Heme biosynthesis</keyword>
<feature type="transmembrane region" description="Helical" evidence="14">
    <location>
        <begin position="93"/>
        <end position="112"/>
    </location>
</feature>
<keyword evidence="6 14" id="KW-0812">Transmembrane</keyword>
<feature type="transmembrane region" description="Helical" evidence="14">
    <location>
        <begin position="142"/>
        <end position="161"/>
    </location>
</feature>
<evidence type="ECO:0000256" key="8">
    <source>
        <dbReference type="ARBA" id="ARBA00023133"/>
    </source>
</evidence>
<keyword evidence="7 14" id="KW-1133">Transmembrane helix</keyword>
<dbReference type="GO" id="GO:0008495">
    <property type="term" value="F:protoheme IX farnesyltransferase activity"/>
    <property type="evidence" value="ECO:0007669"/>
    <property type="project" value="UniProtKB-UniRule"/>
</dbReference>
<dbReference type="InterPro" id="IPR030470">
    <property type="entry name" value="UbiA_prenylTrfase_CS"/>
</dbReference>
<dbReference type="KEGG" id="plei:Q9312_13965"/>
<evidence type="ECO:0000256" key="2">
    <source>
        <dbReference type="ARBA" id="ARBA00004919"/>
    </source>
</evidence>
<evidence type="ECO:0000313" key="16">
    <source>
        <dbReference type="Proteomes" id="UP001239782"/>
    </source>
</evidence>
<dbReference type="HAMAP" id="MF_00154">
    <property type="entry name" value="CyoE_CtaB"/>
    <property type="match status" value="1"/>
</dbReference>
<evidence type="ECO:0000256" key="4">
    <source>
        <dbReference type="ARBA" id="ARBA00022475"/>
    </source>
</evidence>
<dbReference type="Gene3D" id="1.10.357.140">
    <property type="entry name" value="UbiA prenyltransferase"/>
    <property type="match status" value="1"/>
</dbReference>
<dbReference type="EC" id="2.5.1.141" evidence="3 14"/>
<feature type="transmembrane region" description="Helical" evidence="14">
    <location>
        <begin position="219"/>
        <end position="236"/>
    </location>
</feature>
<comment type="similarity">
    <text evidence="14">Belongs to the UbiA prenyltransferase family. Protoheme IX farnesyltransferase subfamily.</text>
</comment>
<dbReference type="EMBL" id="CP133548">
    <property type="protein sequence ID" value="WMS86325.1"/>
    <property type="molecule type" value="Genomic_DNA"/>
</dbReference>
<feature type="transmembrane region" description="Helical" evidence="14">
    <location>
        <begin position="273"/>
        <end position="294"/>
    </location>
</feature>
<dbReference type="InterPro" id="IPR044878">
    <property type="entry name" value="UbiA_sf"/>
</dbReference>
<dbReference type="GO" id="GO:0005886">
    <property type="term" value="C:plasma membrane"/>
    <property type="evidence" value="ECO:0007669"/>
    <property type="project" value="UniProtKB-SubCell"/>
</dbReference>
<evidence type="ECO:0000256" key="13">
    <source>
        <dbReference type="ARBA" id="ARBA00047690"/>
    </source>
</evidence>